<gene>
    <name evidence="1" type="ORF">Cboi02_000364500</name>
</gene>
<dbReference type="EMBL" id="BSXN01001302">
    <property type="protein sequence ID" value="GME72532.1"/>
    <property type="molecule type" value="Genomic_DNA"/>
</dbReference>
<reference evidence="1" key="1">
    <citation type="submission" date="2023-04" db="EMBL/GenBank/DDBJ databases">
        <title>Candida boidinii NBRC 10035.</title>
        <authorList>
            <person name="Ichikawa N."/>
            <person name="Sato H."/>
            <person name="Tonouchi N."/>
        </authorList>
    </citation>
    <scope>NUCLEOTIDE SEQUENCE</scope>
    <source>
        <strain evidence="1">NBRC 10035</strain>
    </source>
</reference>
<sequence length="665" mass="76601">MSIVTGPPHCGICDKLPQVKRQSNHHNHHGNSSDNSNIYGIRDDNENKDIVTNFYCPSCINYKLLRYNLLNLNIELILNISEKEINSILESCLSNNSVNFLKNYLSKEGDYKENSRINEKLFKALNVPIPSDESIIKLSFVLLNVEISEIKRNILYLTKRVNKVKEFNSYLIKRNEKLQEKNQIFLNDVNELDKLIRFNYKNLKNEIVYKIDILKNEKLIRFEKLIKGYHLKLTKFFLKISYNCIKLGKEKQDGINDGEEEEDGGEINSLFFIPIISINQIEDYNINIINLSIHSIVKVVLKLSGYLNITLPFELIEFNNTSINNNDLNKFKPIIYNKSLSTSSTKEAYPLYLAFKLPNHSEVENGKLTLRDFFNHHKNYSVDSNFNLKILKKFCSGLSRLLVNLLIVINKIEPLKSLNYLNDLKFSNLLDLDLFLSNFFKLLLSSNNSTKSNDTTILNIPRANSNTSKDDISETSNKKIDTTTVRPNTGNSGWNFLKFWGKSNIHDNNEEINEKTLYETDDENTENFKDLANNMFDIEYYNRLISFKKMCKDRSKKGNSNFSSLSPDPSNSSLVYSTMLSHIDDVTIIPNSLNMTAVNPTTEKNANKALRNNINGESSNKTNFKSAESVEMFLNGNLNNYKLFSVETLADCLYQYLLIRISSPK</sequence>
<protein>
    <submittedName>
        <fullName evidence="1">Unnamed protein product</fullName>
    </submittedName>
</protein>
<accession>A0A9W6T4Q2</accession>
<evidence type="ECO:0000313" key="1">
    <source>
        <dbReference type="EMBL" id="GME72532.1"/>
    </source>
</evidence>
<keyword evidence="2" id="KW-1185">Reference proteome</keyword>
<proteinExistence type="predicted"/>
<evidence type="ECO:0000313" key="2">
    <source>
        <dbReference type="Proteomes" id="UP001165120"/>
    </source>
</evidence>
<organism evidence="1 2">
    <name type="scientific">Candida boidinii</name>
    <name type="common">Yeast</name>
    <dbReference type="NCBI Taxonomy" id="5477"/>
    <lineage>
        <taxon>Eukaryota</taxon>
        <taxon>Fungi</taxon>
        <taxon>Dikarya</taxon>
        <taxon>Ascomycota</taxon>
        <taxon>Saccharomycotina</taxon>
        <taxon>Pichiomycetes</taxon>
        <taxon>Pichiales</taxon>
        <taxon>Pichiaceae</taxon>
        <taxon>Ogataea</taxon>
        <taxon>Ogataea/Candida clade</taxon>
    </lineage>
</organism>
<name>A0A9W6T4Q2_CANBO</name>
<dbReference type="AlphaFoldDB" id="A0A9W6T4Q2"/>
<dbReference type="Proteomes" id="UP001165120">
    <property type="component" value="Unassembled WGS sequence"/>
</dbReference>
<comment type="caution">
    <text evidence="1">The sequence shown here is derived from an EMBL/GenBank/DDBJ whole genome shotgun (WGS) entry which is preliminary data.</text>
</comment>